<keyword evidence="3" id="KW-1185">Reference proteome</keyword>
<dbReference type="EMBL" id="AHAM01000226">
    <property type="protein sequence ID" value="EHK54126.1"/>
    <property type="molecule type" value="Genomic_DNA"/>
</dbReference>
<reference evidence="2 3" key="1">
    <citation type="journal article" date="2012" name="J. Bacteriol.">
        <title>Draft Genome Sequence of Mesorhizobium alhagi CCNWXJ12-2T, a Novel Salt-Resistant Species Isolated from the Desert of Northwestern China.</title>
        <authorList>
            <person name="Zhou M."/>
            <person name="Chen W."/>
            <person name="Chen H."/>
            <person name="Wei G."/>
        </authorList>
    </citation>
    <scope>NUCLEOTIDE SEQUENCE [LARGE SCALE GENOMIC DNA]</scope>
    <source>
        <strain evidence="2 3">CCNWXJ12-2</strain>
    </source>
</reference>
<accession>H0HYQ4</accession>
<feature type="region of interest" description="Disordered" evidence="1">
    <location>
        <begin position="129"/>
        <end position="150"/>
    </location>
</feature>
<evidence type="ECO:0000313" key="2">
    <source>
        <dbReference type="EMBL" id="EHK54126.1"/>
    </source>
</evidence>
<sequence>MVIADQNRPVLTSARDTVGDNFAAVFDALARGGAAKDIGTSIDRIGQQPMDGVVARRPPPHRPPLRTIDRGRQVDPLLAQPQDELAHAADLTKFVEHQRQRFADAPVGVFQAIVSAPPEADRHRRLQFAAPPSGATPLASAAAASTTQVR</sequence>
<evidence type="ECO:0000256" key="1">
    <source>
        <dbReference type="SAM" id="MobiDB-lite"/>
    </source>
</evidence>
<evidence type="ECO:0000313" key="3">
    <source>
        <dbReference type="Proteomes" id="UP000003250"/>
    </source>
</evidence>
<protein>
    <submittedName>
        <fullName evidence="2">Uncharacterized protein</fullName>
    </submittedName>
</protein>
<dbReference type="Proteomes" id="UP000003250">
    <property type="component" value="Unassembled WGS sequence"/>
</dbReference>
<gene>
    <name evidence="2" type="ORF">MAXJ12_26693</name>
</gene>
<feature type="region of interest" description="Disordered" evidence="1">
    <location>
        <begin position="49"/>
        <end position="72"/>
    </location>
</feature>
<name>H0HYQ4_9HYPH</name>
<proteinExistence type="predicted"/>
<dbReference type="AlphaFoldDB" id="H0HYQ4"/>
<organism evidence="2 3">
    <name type="scientific">Mesorhizobium alhagi CCNWXJ12-2</name>
    <dbReference type="NCBI Taxonomy" id="1107882"/>
    <lineage>
        <taxon>Bacteria</taxon>
        <taxon>Pseudomonadati</taxon>
        <taxon>Pseudomonadota</taxon>
        <taxon>Alphaproteobacteria</taxon>
        <taxon>Hyphomicrobiales</taxon>
        <taxon>Phyllobacteriaceae</taxon>
        <taxon>Allomesorhizobium</taxon>
    </lineage>
</organism>